<dbReference type="GO" id="GO:0016620">
    <property type="term" value="F:oxidoreductase activity, acting on the aldehyde or oxo group of donors, NAD or NADP as acceptor"/>
    <property type="evidence" value="ECO:0007669"/>
    <property type="project" value="InterPro"/>
</dbReference>
<reference evidence="7 8" key="1">
    <citation type="submission" date="2015-01" db="EMBL/GenBank/DDBJ databases">
        <title>Genome sequencing of Jeotgalibacillus soli.</title>
        <authorList>
            <person name="Goh K.M."/>
            <person name="Chan K.-G."/>
            <person name="Yaakop A.S."/>
            <person name="Ee R."/>
            <person name="Gan H.M."/>
            <person name="Chan C.S."/>
        </authorList>
    </citation>
    <scope>NUCLEOTIDE SEQUENCE [LARGE SCALE GENOMIC DNA]</scope>
    <source>
        <strain evidence="7 8">P9</strain>
    </source>
</reference>
<feature type="domain" description="Aldehyde dehydrogenase" evidence="6">
    <location>
        <begin position="30"/>
        <end position="489"/>
    </location>
</feature>
<sequence length="500" mass="54871">MSNVINENKRSQTAVSKYETLNKSYINGEWVEGKSQRSIDITDPYDQSVITTVKPANVDQIKQAFEAAKKAQKDWAKSTSKQRKEVLQKVKEYIERNKEEIIKIITRESGGTALKANLEIIITLDELQEAQKMVNEVYVPKEYPSFIPGKVNKVYRLPLGVITSITPFNFPMNLGARTIFPAIALGNSVVHKPDLQTGITGGQIYAKAFEEAGLPAGVFNSILTDLEESGDEFLTNPNSPFISFTGSTAVGRHIGKVAGEHLKHLALELGGNSPVVVLSDADVDRAVKAAVYGKYVHNGQICMSTNRIIVQRDVYNEFVEKFVAQVKGLKVGDPKNPETNIGPVINERQADKIVGFIEQAKKDGLTVALEGKREGNVIHPYVFTDVPNNSTLAQTEIFGPVAQIIPAESDEEAIEFANATQYGLSSAIFTSDLERAEKLALEVEAGMTHVNDITVQAEANVAFGGVKASGLGRFGHEWIAEEMTITKWISVQKGARQYPF</sequence>
<dbReference type="Pfam" id="PF00171">
    <property type="entry name" value="Aldedh"/>
    <property type="match status" value="1"/>
</dbReference>
<dbReference type="FunFam" id="3.40.309.10:FF:000009">
    <property type="entry name" value="Aldehyde dehydrogenase A"/>
    <property type="match status" value="1"/>
</dbReference>
<evidence type="ECO:0000256" key="2">
    <source>
        <dbReference type="ARBA" id="ARBA00023002"/>
    </source>
</evidence>
<evidence type="ECO:0000256" key="5">
    <source>
        <dbReference type="RuleBase" id="RU003345"/>
    </source>
</evidence>
<gene>
    <name evidence="7" type="ORF">KP78_28390</name>
</gene>
<dbReference type="PANTHER" id="PTHR42986">
    <property type="entry name" value="BENZALDEHYDE DEHYDROGENASE YFMT"/>
    <property type="match status" value="1"/>
</dbReference>
<organism evidence="7 8">
    <name type="scientific">Jeotgalibacillus soli</name>
    <dbReference type="NCBI Taxonomy" id="889306"/>
    <lineage>
        <taxon>Bacteria</taxon>
        <taxon>Bacillati</taxon>
        <taxon>Bacillota</taxon>
        <taxon>Bacilli</taxon>
        <taxon>Bacillales</taxon>
        <taxon>Caryophanaceae</taxon>
        <taxon>Jeotgalibacillus</taxon>
    </lineage>
</organism>
<feature type="active site" evidence="4">
    <location>
        <position position="268"/>
    </location>
</feature>
<evidence type="ECO:0000259" key="6">
    <source>
        <dbReference type="Pfam" id="PF00171"/>
    </source>
</evidence>
<dbReference type="Gene3D" id="3.40.309.10">
    <property type="entry name" value="Aldehyde Dehydrogenase, Chain A, domain 2"/>
    <property type="match status" value="1"/>
</dbReference>
<protein>
    <submittedName>
        <fullName evidence="7">Aldehyde dehydrogenase</fullName>
    </submittedName>
</protein>
<dbReference type="AlphaFoldDB" id="A0A0C2R4U2"/>
<dbReference type="OrthoDB" id="9762913at2"/>
<dbReference type="InterPro" id="IPR016161">
    <property type="entry name" value="Ald_DH/histidinol_DH"/>
</dbReference>
<dbReference type="InterPro" id="IPR029510">
    <property type="entry name" value="Ald_DH_CS_GLU"/>
</dbReference>
<dbReference type="PROSITE" id="PS00687">
    <property type="entry name" value="ALDEHYDE_DEHYDR_GLU"/>
    <property type="match status" value="1"/>
</dbReference>
<evidence type="ECO:0000313" key="7">
    <source>
        <dbReference type="EMBL" id="KIL45295.1"/>
    </source>
</evidence>
<comment type="similarity">
    <text evidence="1 5">Belongs to the aldehyde dehydrogenase family.</text>
</comment>
<keyword evidence="8" id="KW-1185">Reference proteome</keyword>
<dbReference type="Proteomes" id="UP000031938">
    <property type="component" value="Unassembled WGS sequence"/>
</dbReference>
<evidence type="ECO:0000256" key="4">
    <source>
        <dbReference type="PROSITE-ProRule" id="PRU10007"/>
    </source>
</evidence>
<dbReference type="EMBL" id="JXRP01000018">
    <property type="protein sequence ID" value="KIL45295.1"/>
    <property type="molecule type" value="Genomic_DNA"/>
</dbReference>
<dbReference type="InterPro" id="IPR016162">
    <property type="entry name" value="Ald_DH_N"/>
</dbReference>
<dbReference type="PANTHER" id="PTHR42986:SF1">
    <property type="entry name" value="BENZALDEHYDE DEHYDROGENASE YFMT"/>
    <property type="match status" value="1"/>
</dbReference>
<keyword evidence="2 5" id="KW-0560">Oxidoreductase</keyword>
<dbReference type="SUPFAM" id="SSF53720">
    <property type="entry name" value="ALDH-like"/>
    <property type="match status" value="1"/>
</dbReference>
<accession>A0A0C2R4U2</accession>
<evidence type="ECO:0000313" key="8">
    <source>
        <dbReference type="Proteomes" id="UP000031938"/>
    </source>
</evidence>
<dbReference type="Gene3D" id="3.40.605.10">
    <property type="entry name" value="Aldehyde Dehydrogenase, Chain A, domain 1"/>
    <property type="match status" value="1"/>
</dbReference>
<dbReference type="InterPro" id="IPR015590">
    <property type="entry name" value="Aldehyde_DH_dom"/>
</dbReference>
<comment type="caution">
    <text evidence="7">The sequence shown here is derived from an EMBL/GenBank/DDBJ whole genome shotgun (WGS) entry which is preliminary data.</text>
</comment>
<proteinExistence type="inferred from homology"/>
<dbReference type="RefSeq" id="WP_052474814.1">
    <property type="nucleotide sequence ID" value="NZ_JXRP01000018.1"/>
</dbReference>
<name>A0A0C2R4U2_9BACL</name>
<dbReference type="STRING" id="889306.KP78_28390"/>
<evidence type="ECO:0000256" key="3">
    <source>
        <dbReference type="ARBA" id="ARBA00023027"/>
    </source>
</evidence>
<evidence type="ECO:0000256" key="1">
    <source>
        <dbReference type="ARBA" id="ARBA00009986"/>
    </source>
</evidence>
<keyword evidence="3" id="KW-0520">NAD</keyword>
<dbReference type="InterPro" id="IPR016163">
    <property type="entry name" value="Ald_DH_C"/>
</dbReference>
<dbReference type="PATRIC" id="fig|889306.3.peg.2852"/>